<reference evidence="2" key="1">
    <citation type="journal article" date="2014" name="Int. J. Syst. Evol. Microbiol.">
        <title>Complete genome sequence of Corynebacterium casei LMG S-19264T (=DSM 44701T), isolated from a smear-ripened cheese.</title>
        <authorList>
            <consortium name="US DOE Joint Genome Institute (JGI-PGF)"/>
            <person name="Walter F."/>
            <person name="Albersmeier A."/>
            <person name="Kalinowski J."/>
            <person name="Ruckert C."/>
        </authorList>
    </citation>
    <scope>NUCLEOTIDE SEQUENCE</scope>
    <source>
        <strain evidence="2">CGMCC 1.15519</strain>
    </source>
</reference>
<evidence type="ECO:0000313" key="3">
    <source>
        <dbReference type="Proteomes" id="UP000635071"/>
    </source>
</evidence>
<reference evidence="2" key="2">
    <citation type="submission" date="2020-09" db="EMBL/GenBank/DDBJ databases">
        <authorList>
            <person name="Sun Q."/>
            <person name="Zhou Y."/>
        </authorList>
    </citation>
    <scope>NUCLEOTIDE SEQUENCE</scope>
    <source>
        <strain evidence="2">CGMCC 1.15519</strain>
    </source>
</reference>
<dbReference type="InterPro" id="IPR012644">
    <property type="entry name" value="CHP02300_FYDLN_acid"/>
</dbReference>
<feature type="compositionally biased region" description="Low complexity" evidence="1">
    <location>
        <begin position="107"/>
        <end position="116"/>
    </location>
</feature>
<feature type="compositionally biased region" description="Acidic residues" evidence="1">
    <location>
        <begin position="117"/>
        <end position="146"/>
    </location>
</feature>
<dbReference type="Pfam" id="PF09538">
    <property type="entry name" value="FYDLN_acid"/>
    <property type="match status" value="1"/>
</dbReference>
<sequence>MPVKGPAAASERGIGGWSIGLRFDRGGGVWQCARLSGGLHVRTPGHGESPVVKAEWGTKRACPKCNTRFYDLTKDEPVTCIACGYAWAPEPMLKSKQTTPFEQAKPTTAAEGADGADTTDEELDIEAAEAEDAEVPGDDLGDDDDLSTVVTSGDDEES</sequence>
<evidence type="ECO:0000313" key="2">
    <source>
        <dbReference type="EMBL" id="GGE13070.1"/>
    </source>
</evidence>
<proteinExistence type="predicted"/>
<evidence type="ECO:0008006" key="4">
    <source>
        <dbReference type="Google" id="ProtNLM"/>
    </source>
</evidence>
<gene>
    <name evidence="2" type="ORF">GCM10011529_19330</name>
</gene>
<dbReference type="AlphaFoldDB" id="A0A916ZV65"/>
<dbReference type="NCBIfam" id="TIGR02300">
    <property type="entry name" value="FYDLN_acid"/>
    <property type="match status" value="1"/>
</dbReference>
<organism evidence="2 3">
    <name type="scientific">Sandarakinorhabdus glacialis</name>
    <dbReference type="NCBI Taxonomy" id="1614636"/>
    <lineage>
        <taxon>Bacteria</taxon>
        <taxon>Pseudomonadati</taxon>
        <taxon>Pseudomonadota</taxon>
        <taxon>Alphaproteobacteria</taxon>
        <taxon>Sphingomonadales</taxon>
        <taxon>Sphingosinicellaceae</taxon>
        <taxon>Sandarakinorhabdus</taxon>
    </lineage>
</organism>
<dbReference type="Proteomes" id="UP000635071">
    <property type="component" value="Unassembled WGS sequence"/>
</dbReference>
<accession>A0A916ZV65</accession>
<comment type="caution">
    <text evidence="2">The sequence shown here is derived from an EMBL/GenBank/DDBJ whole genome shotgun (WGS) entry which is preliminary data.</text>
</comment>
<evidence type="ECO:0000256" key="1">
    <source>
        <dbReference type="SAM" id="MobiDB-lite"/>
    </source>
</evidence>
<dbReference type="EMBL" id="BMJM01000006">
    <property type="protein sequence ID" value="GGE13070.1"/>
    <property type="molecule type" value="Genomic_DNA"/>
</dbReference>
<keyword evidence="3" id="KW-1185">Reference proteome</keyword>
<feature type="region of interest" description="Disordered" evidence="1">
    <location>
        <begin position="97"/>
        <end position="158"/>
    </location>
</feature>
<protein>
    <recommendedName>
        <fullName evidence="4">TIGR02300 family protein</fullName>
    </recommendedName>
</protein>
<name>A0A916ZV65_9SPHN</name>